<organism evidence="1 2">
    <name type="scientific">Colocasia esculenta</name>
    <name type="common">Wild taro</name>
    <name type="synonym">Arum esculentum</name>
    <dbReference type="NCBI Taxonomy" id="4460"/>
    <lineage>
        <taxon>Eukaryota</taxon>
        <taxon>Viridiplantae</taxon>
        <taxon>Streptophyta</taxon>
        <taxon>Embryophyta</taxon>
        <taxon>Tracheophyta</taxon>
        <taxon>Spermatophyta</taxon>
        <taxon>Magnoliopsida</taxon>
        <taxon>Liliopsida</taxon>
        <taxon>Araceae</taxon>
        <taxon>Aroideae</taxon>
        <taxon>Colocasieae</taxon>
        <taxon>Colocasia</taxon>
    </lineage>
</organism>
<name>A0A843V9P0_COLES</name>
<proteinExistence type="predicted"/>
<gene>
    <name evidence="1" type="ORF">Taro_020831</name>
</gene>
<reference evidence="1" key="1">
    <citation type="submission" date="2017-07" db="EMBL/GenBank/DDBJ databases">
        <title>Taro Niue Genome Assembly and Annotation.</title>
        <authorList>
            <person name="Atibalentja N."/>
            <person name="Keating K."/>
            <person name="Fields C.J."/>
        </authorList>
    </citation>
    <scope>NUCLEOTIDE SEQUENCE</scope>
    <source>
        <strain evidence="1">Niue_2</strain>
        <tissue evidence="1">Leaf</tissue>
    </source>
</reference>
<sequence length="89" mass="9818">MITGPSHIRTSTLVLWEVSLAEAPADPWGKLRLRIEDPPRRKHMVFYGGTVLADIMKKNGNPESSPGNEEDIHAVIFLDCQPLGGLRGL</sequence>
<evidence type="ECO:0000313" key="2">
    <source>
        <dbReference type="Proteomes" id="UP000652761"/>
    </source>
</evidence>
<protein>
    <submittedName>
        <fullName evidence="1">Uncharacterized protein</fullName>
    </submittedName>
</protein>
<dbReference type="EMBL" id="NMUH01001043">
    <property type="protein sequence ID" value="MQL88279.1"/>
    <property type="molecule type" value="Genomic_DNA"/>
</dbReference>
<dbReference type="OrthoDB" id="5132116at2759"/>
<dbReference type="AlphaFoldDB" id="A0A843V9P0"/>
<evidence type="ECO:0000313" key="1">
    <source>
        <dbReference type="EMBL" id="MQL88279.1"/>
    </source>
</evidence>
<accession>A0A843V9P0</accession>
<dbReference type="Proteomes" id="UP000652761">
    <property type="component" value="Unassembled WGS sequence"/>
</dbReference>
<comment type="caution">
    <text evidence="1">The sequence shown here is derived from an EMBL/GenBank/DDBJ whole genome shotgun (WGS) entry which is preliminary data.</text>
</comment>
<keyword evidence="2" id="KW-1185">Reference proteome</keyword>